<evidence type="ECO:0008006" key="4">
    <source>
        <dbReference type="Google" id="ProtNLM"/>
    </source>
</evidence>
<proteinExistence type="predicted"/>
<name>A0AA37QJI1_9BACT</name>
<dbReference type="RefSeq" id="WP_284351413.1">
    <property type="nucleotide sequence ID" value="NZ_BRXS01000005.1"/>
</dbReference>
<sequence length="359" mass="38038">MKLRSLALPIAAVAAAACSSASAPTDVTTSPGVSACAGRRDTTRVPLNDLGAGCYLSFQGGLYPDGANDVPAAHLAAGQAAAARIRPLDVAGNPSPTGRYVLLSIGMSNTTQEFCSGGGLPGSCEPWSFVGQANADPAVNHTTLALVNGAFGGRAAPSWTSPTAPDYDRIRDTWLRPMGLSEQQVQIVWLKLANSQPRVALPDSAADAYVLERQLGDVARALKVRYPNLRQVFLTSRIYAGYATSQLNPEPYAYETGFAVKWLVQSQIEQMAGRAGDARTGTLRHDGNVAPWLAWGPYPWAAGAKPRSDGLTWVPGDFNPSDYTHPAQGARQKVGAMLLQFFKTSPATRCWFLAGQSCA</sequence>
<dbReference type="EMBL" id="BRXS01000005">
    <property type="protein sequence ID" value="GLC26963.1"/>
    <property type="molecule type" value="Genomic_DNA"/>
</dbReference>
<evidence type="ECO:0000313" key="3">
    <source>
        <dbReference type="Proteomes" id="UP001161325"/>
    </source>
</evidence>
<feature type="signal peptide" evidence="1">
    <location>
        <begin position="1"/>
        <end position="23"/>
    </location>
</feature>
<dbReference type="AlphaFoldDB" id="A0AA37QJI1"/>
<dbReference type="Proteomes" id="UP001161325">
    <property type="component" value="Unassembled WGS sequence"/>
</dbReference>
<comment type="caution">
    <text evidence="2">The sequence shown here is derived from an EMBL/GenBank/DDBJ whole genome shotgun (WGS) entry which is preliminary data.</text>
</comment>
<keyword evidence="3" id="KW-1185">Reference proteome</keyword>
<organism evidence="2 3">
    <name type="scientific">Roseisolibacter agri</name>
    <dbReference type="NCBI Taxonomy" id="2014610"/>
    <lineage>
        <taxon>Bacteria</taxon>
        <taxon>Pseudomonadati</taxon>
        <taxon>Gemmatimonadota</taxon>
        <taxon>Gemmatimonadia</taxon>
        <taxon>Gemmatimonadales</taxon>
        <taxon>Gemmatimonadaceae</taxon>
        <taxon>Roseisolibacter</taxon>
    </lineage>
</organism>
<dbReference type="PROSITE" id="PS51257">
    <property type="entry name" value="PROKAR_LIPOPROTEIN"/>
    <property type="match status" value="1"/>
</dbReference>
<evidence type="ECO:0000313" key="2">
    <source>
        <dbReference type="EMBL" id="GLC26963.1"/>
    </source>
</evidence>
<keyword evidence="1" id="KW-0732">Signal</keyword>
<evidence type="ECO:0000256" key="1">
    <source>
        <dbReference type="SAM" id="SignalP"/>
    </source>
</evidence>
<protein>
    <recommendedName>
        <fullName evidence="4">Sialate O-acetylesterase domain-containing protein</fullName>
    </recommendedName>
</protein>
<reference evidence="2" key="1">
    <citation type="submission" date="2022-08" db="EMBL/GenBank/DDBJ databases">
        <title>Draft genome sequencing of Roseisolibacter agri AW1220.</title>
        <authorList>
            <person name="Tobiishi Y."/>
            <person name="Tonouchi A."/>
        </authorList>
    </citation>
    <scope>NUCLEOTIDE SEQUENCE</scope>
    <source>
        <strain evidence="2">AW1220</strain>
    </source>
</reference>
<feature type="chain" id="PRO_5041266038" description="Sialate O-acetylesterase domain-containing protein" evidence="1">
    <location>
        <begin position="24"/>
        <end position="359"/>
    </location>
</feature>
<accession>A0AA37QJI1</accession>
<gene>
    <name evidence="2" type="ORF">rosag_34760</name>
</gene>